<evidence type="ECO:0000256" key="3">
    <source>
        <dbReference type="ARBA" id="ARBA00033373"/>
    </source>
</evidence>
<dbReference type="InterPro" id="IPR018052">
    <property type="entry name" value="Ald1_epimerase_CS"/>
</dbReference>
<proteinExistence type="predicted"/>
<dbReference type="RefSeq" id="WP_135182844.1">
    <property type="nucleotide sequence ID" value="NZ_JADGKZ010000024.1"/>
</dbReference>
<dbReference type="OrthoDB" id="9779408at2"/>
<dbReference type="GO" id="GO:0033499">
    <property type="term" value="P:galactose catabolic process via UDP-galactose, Leloir pathway"/>
    <property type="evidence" value="ECO:0007669"/>
    <property type="project" value="TreeGrafter"/>
</dbReference>
<reference evidence="4 5" key="1">
    <citation type="submission" date="2019-03" db="EMBL/GenBank/DDBJ databases">
        <title>Diversity of the mouse oral microbiome.</title>
        <authorList>
            <person name="Joseph S."/>
            <person name="Aduse-Opoku J."/>
            <person name="Curtis M."/>
            <person name="Wade W."/>
            <person name="Hashim A."/>
        </authorList>
    </citation>
    <scope>NUCLEOTIDE SEQUENCE [LARGE SCALE GENOMIC DNA]</scope>
    <source>
        <strain evidence="4 5">WM131</strain>
    </source>
</reference>
<protein>
    <recommendedName>
        <fullName evidence="1">Aldose 1-epimerase</fullName>
    </recommendedName>
    <alternativeName>
        <fullName evidence="3">Galactose mutarotase</fullName>
    </alternativeName>
    <alternativeName>
        <fullName evidence="2">Type-1 mutarotase</fullName>
    </alternativeName>
</protein>
<evidence type="ECO:0000313" key="4">
    <source>
        <dbReference type="EMBL" id="TFU96792.1"/>
    </source>
</evidence>
<dbReference type="InterPro" id="IPR008183">
    <property type="entry name" value="Aldose_1/G6P_1-epimerase"/>
</dbReference>
<dbReference type="Proteomes" id="UP000297253">
    <property type="component" value="Unassembled WGS sequence"/>
</dbReference>
<dbReference type="EMBL" id="SPPD01000024">
    <property type="protein sequence ID" value="TFU96792.1"/>
    <property type="molecule type" value="Genomic_DNA"/>
</dbReference>
<dbReference type="Pfam" id="PF01263">
    <property type="entry name" value="Aldose_epim"/>
    <property type="match status" value="1"/>
</dbReference>
<organism evidence="4 5">
    <name type="scientific">Streptococcus cuniculi</name>
    <dbReference type="NCBI Taxonomy" id="1432788"/>
    <lineage>
        <taxon>Bacteria</taxon>
        <taxon>Bacillati</taxon>
        <taxon>Bacillota</taxon>
        <taxon>Bacilli</taxon>
        <taxon>Lactobacillales</taxon>
        <taxon>Streptococcaceae</taxon>
        <taxon>Streptococcus</taxon>
    </lineage>
</organism>
<name>A0A4Y9J7H4_9STRE</name>
<gene>
    <name evidence="4" type="ORF">E4T82_11055</name>
</gene>
<dbReference type="AlphaFoldDB" id="A0A4Y9J7H4"/>
<dbReference type="PANTHER" id="PTHR10091:SF0">
    <property type="entry name" value="GALACTOSE MUTAROTASE"/>
    <property type="match status" value="1"/>
</dbReference>
<dbReference type="InterPro" id="IPR014718">
    <property type="entry name" value="GH-type_carb-bd"/>
</dbReference>
<comment type="caution">
    <text evidence="4">The sequence shown here is derived from an EMBL/GenBank/DDBJ whole genome shotgun (WGS) entry which is preliminary data.</text>
</comment>
<dbReference type="GO" id="GO:0030246">
    <property type="term" value="F:carbohydrate binding"/>
    <property type="evidence" value="ECO:0007669"/>
    <property type="project" value="InterPro"/>
</dbReference>
<evidence type="ECO:0000256" key="2">
    <source>
        <dbReference type="ARBA" id="ARBA00032300"/>
    </source>
</evidence>
<dbReference type="GO" id="GO:0006006">
    <property type="term" value="P:glucose metabolic process"/>
    <property type="evidence" value="ECO:0007669"/>
    <property type="project" value="TreeGrafter"/>
</dbReference>
<accession>A0A4Y9J7H4</accession>
<sequence>MKEYVLENECIRIKFLDIGATVTEILKKANKTNFVLCYQDYADYQDNSYYLGATIGRVAGRVFPPFYRSYGGQRVALDVNEGRLHLHGGKAGLHRKVWSVCKLNEEAYCLEYKDNDSIYEPIALKIVYSIEGNRFSIRYEGHAQEPTVCNITNHSYFNLNQDKTIGIQKHWLTVQDSYLQLINHEFVPTGELDDMGRENAHFDFSKSKQIVDALELGTELSRICAGGIDVAYVFDKGRAAEILLESETRENDLRITSDQESCVIYTLNKVSVPKRINQGASIYKYGGVTFEMQRSPNYLHQSQDILTQRYIASTHYEIL</sequence>
<dbReference type="Gene3D" id="2.70.98.10">
    <property type="match status" value="1"/>
</dbReference>
<dbReference type="PROSITE" id="PS00545">
    <property type="entry name" value="ALDOSE_1_EPIMERASE"/>
    <property type="match status" value="1"/>
</dbReference>
<dbReference type="InterPro" id="IPR011013">
    <property type="entry name" value="Gal_mutarotase_sf_dom"/>
</dbReference>
<evidence type="ECO:0000256" key="1">
    <source>
        <dbReference type="ARBA" id="ARBA00014165"/>
    </source>
</evidence>
<dbReference type="SUPFAM" id="SSF74650">
    <property type="entry name" value="Galactose mutarotase-like"/>
    <property type="match status" value="1"/>
</dbReference>
<dbReference type="GO" id="GO:0004034">
    <property type="term" value="F:aldose 1-epimerase activity"/>
    <property type="evidence" value="ECO:0007669"/>
    <property type="project" value="TreeGrafter"/>
</dbReference>
<evidence type="ECO:0000313" key="5">
    <source>
        <dbReference type="Proteomes" id="UP000297253"/>
    </source>
</evidence>
<dbReference type="GO" id="GO:0005737">
    <property type="term" value="C:cytoplasm"/>
    <property type="evidence" value="ECO:0007669"/>
    <property type="project" value="TreeGrafter"/>
</dbReference>
<dbReference type="PANTHER" id="PTHR10091">
    <property type="entry name" value="ALDOSE-1-EPIMERASE"/>
    <property type="match status" value="1"/>
</dbReference>